<proteinExistence type="predicted"/>
<dbReference type="Proteomes" id="UP000199421">
    <property type="component" value="Unassembled WGS sequence"/>
</dbReference>
<dbReference type="SUPFAM" id="SSF57884">
    <property type="entry name" value="Ada DNA repair protein, N-terminal domain (N-Ada 10)"/>
    <property type="match status" value="1"/>
</dbReference>
<keyword evidence="2" id="KW-1185">Reference proteome</keyword>
<dbReference type="EMBL" id="FOAF01000001">
    <property type="protein sequence ID" value="SEK39379.1"/>
    <property type="molecule type" value="Genomic_DNA"/>
</dbReference>
<dbReference type="Gene3D" id="3.40.10.10">
    <property type="entry name" value="DNA Methylphosphotriester Repair Domain"/>
    <property type="match status" value="1"/>
</dbReference>
<reference evidence="2" key="1">
    <citation type="submission" date="2016-10" db="EMBL/GenBank/DDBJ databases">
        <authorList>
            <person name="Varghese N."/>
            <person name="Submissions S."/>
        </authorList>
    </citation>
    <scope>NUCLEOTIDE SEQUENCE [LARGE SCALE GENOMIC DNA]</scope>
    <source>
        <strain evidence="2">DSM 18733</strain>
    </source>
</reference>
<organism evidence="1 2">
    <name type="scientific">Olivibacter domesticus</name>
    <name type="common">Pseudosphingobacterium domesticum</name>
    <dbReference type="NCBI Taxonomy" id="407022"/>
    <lineage>
        <taxon>Bacteria</taxon>
        <taxon>Pseudomonadati</taxon>
        <taxon>Bacteroidota</taxon>
        <taxon>Sphingobacteriia</taxon>
        <taxon>Sphingobacteriales</taxon>
        <taxon>Sphingobacteriaceae</taxon>
        <taxon>Olivibacter</taxon>
    </lineage>
</organism>
<accession>A0A1H7GMS6</accession>
<name>A0A1H7GMS6_OLID1</name>
<sequence length="99" mass="10923">MSTLHQTKGRSPVQQILVQLKVYLLLSFIVLASLLPNLGMAAIPVSTNLVVNKETVVYITRTGEKYHQSGCRYLSKSKIEVSKKEAVKNGYAACKVCKP</sequence>
<dbReference type="RefSeq" id="WP_093316659.1">
    <property type="nucleotide sequence ID" value="NZ_FOAF01000001.1"/>
</dbReference>
<dbReference type="AlphaFoldDB" id="A0A1H7GMS6"/>
<evidence type="ECO:0000313" key="1">
    <source>
        <dbReference type="EMBL" id="SEK39379.1"/>
    </source>
</evidence>
<protein>
    <recommendedName>
        <fullName evidence="3">Metal binding domain of Ada</fullName>
    </recommendedName>
</protein>
<dbReference type="STRING" id="407022.SAMN05661044_00135"/>
<evidence type="ECO:0000313" key="2">
    <source>
        <dbReference type="Proteomes" id="UP000199421"/>
    </source>
</evidence>
<gene>
    <name evidence="1" type="ORF">SAMN05661044_00135</name>
</gene>
<evidence type="ECO:0008006" key="3">
    <source>
        <dbReference type="Google" id="ProtNLM"/>
    </source>
</evidence>
<dbReference type="InterPro" id="IPR035451">
    <property type="entry name" value="Ada-like_dom_sf"/>
</dbReference>
<dbReference type="OrthoDB" id="666576at2"/>